<dbReference type="EMBL" id="PJND01000007">
    <property type="protein sequence ID" value="PKW29522.1"/>
    <property type="molecule type" value="Genomic_DNA"/>
</dbReference>
<sequence length="1039" mass="108070">MFKKRFFAALVFASISGLSFGKPSSPVSTSKTNVSTAFNAALLANPIEGTGLFENPYRTLALNLFDCAGGSETFSNIGTAASAYATRTWTGDNGVAWSATDARTDQELTGKAIALRTSTLKNTSTIANGVGTLSFKYKRVFSGNSTLKLFVNGVQYGGDIAVTSETAATFSYAVNVSGNAVIEIRNSGNRTIVDDLTWNCYSAVAAPEIQLADASGANHECGNFSIDFGSRAVNQYHDAVFTVKNPGTAALNVSALTLSNTTDFTIISPSVPFTVAPSGSGLVLVRFQGTTAGIKNSTLTIASDDADEASCIVNLTGTALQECAAPVITGADVAVSNIAHSSADVVVTNATADAYLAVISTSGTLSAAPANTTNYNVGDSLGGGTVAYKGTNATFSLSGLTESTSYHIFVFPYNNANCTGGPLYYTETSIDEAFTTPVAPCIGGNETFSNLGTASSTYTTRTWTGENGVTWSATDSRNDQDLTGDAIALRTGILKNTAPVAGGIGTLTFNYKRVFSGDSTLKVFVNGVQYGGDITVSSDTTTAFSQAIDVAGPVSIEIRNSGNRTVIDDLSWNCYTAPNGPELQLSDSDLILKECGNFTIDFGAVLPNTNKNIIFTVENLGNQDLEVSAITLSDAVNYTIVSPAAPFTVVPLSAIEVEVQFNGATLGNKPATLTVVNNDANEGSCQIELKASVQENCVAPTGTAVITSSNITDTSASVAVSGVTASGYLAVITTGSGVVNAPVNGTVYQANDILGDGKVVYAGTNTTFNVTGLTANTNYSIVIYPYNAECIGSPFYASLPAYDEILTTGAPCVGGTETFSNLGSSSSTYANRTWTGNNSITWSATDARTDQDLNGDAIALRTGTLTNTAPITTGIGTLTFNYQRVFTGDSVLKVFVNGVQYGGDIAVTSTATTVYSQAINVSGNATIEIRNSVNRTIIDDVAWTCYSASPRAAATNNKKSTTALDSEIKLYPNPNNGQFQLDFAGENADITVFDSLGKNILSKKVASQEVIDLGNAQKGIYIIQIKSGNSTVSKKVAIK</sequence>
<protein>
    <submittedName>
        <fullName evidence="7 8">Secreted protein (Por secretion system target)</fullName>
    </submittedName>
</protein>
<evidence type="ECO:0000256" key="2">
    <source>
        <dbReference type="ARBA" id="ARBA00022490"/>
    </source>
</evidence>
<proteinExistence type="predicted"/>
<keyword evidence="3 4" id="KW-0732">Signal</keyword>
<dbReference type="InterPro" id="IPR013783">
    <property type="entry name" value="Ig-like_fold"/>
</dbReference>
<dbReference type="InterPro" id="IPR036116">
    <property type="entry name" value="FN3_sf"/>
</dbReference>
<organism evidence="8 10">
    <name type="scientific">Flavobacterium lindanitolerans</name>
    <dbReference type="NCBI Taxonomy" id="428988"/>
    <lineage>
        <taxon>Bacteria</taxon>
        <taxon>Pseudomonadati</taxon>
        <taxon>Bacteroidota</taxon>
        <taxon>Flavobacteriia</taxon>
        <taxon>Flavobacteriales</taxon>
        <taxon>Flavobacteriaceae</taxon>
        <taxon>Flavobacterium</taxon>
    </lineage>
</organism>
<comment type="caution">
    <text evidence="8">The sequence shown here is derived from an EMBL/GenBank/DDBJ whole genome shotgun (WGS) entry which is preliminary data.</text>
</comment>
<accession>A0A497UYP9</accession>
<keyword evidence="9" id="KW-1185">Reference proteome</keyword>
<keyword evidence="2" id="KW-0963">Cytoplasm</keyword>
<evidence type="ECO:0000313" key="7">
    <source>
        <dbReference type="EMBL" id="PKW29522.1"/>
    </source>
</evidence>
<gene>
    <name evidence="7" type="ORF">B0G92_1159</name>
    <name evidence="8" type="ORF">CLV50_0345</name>
</gene>
<dbReference type="NCBIfam" id="TIGR04183">
    <property type="entry name" value="Por_Secre_tail"/>
    <property type="match status" value="1"/>
</dbReference>
<feature type="signal peptide" evidence="4">
    <location>
        <begin position="1"/>
        <end position="21"/>
    </location>
</feature>
<evidence type="ECO:0000256" key="1">
    <source>
        <dbReference type="ARBA" id="ARBA00004496"/>
    </source>
</evidence>
<dbReference type="RefSeq" id="WP_101471391.1">
    <property type="nucleotide sequence ID" value="NZ_PJND01000007.1"/>
</dbReference>
<dbReference type="Pfam" id="PF18962">
    <property type="entry name" value="Por_Secre_tail"/>
    <property type="match status" value="1"/>
</dbReference>
<evidence type="ECO:0000313" key="10">
    <source>
        <dbReference type="Proteomes" id="UP000275027"/>
    </source>
</evidence>
<dbReference type="InterPro" id="IPR031549">
    <property type="entry name" value="ASH"/>
</dbReference>
<evidence type="ECO:0000256" key="4">
    <source>
        <dbReference type="SAM" id="SignalP"/>
    </source>
</evidence>
<reference evidence="8 10" key="2">
    <citation type="submission" date="2018-10" db="EMBL/GenBank/DDBJ databases">
        <title>Genomic Encyclopedia of Archaeal and Bacterial Type Strains, Phase II (KMG-II): from individual species to whole genera.</title>
        <authorList>
            <person name="Goeker M."/>
        </authorList>
    </citation>
    <scope>NUCLEOTIDE SEQUENCE [LARGE SCALE GENOMIC DNA]</scope>
    <source>
        <strain evidence="8 10">DSM 21886</strain>
    </source>
</reference>
<dbReference type="Proteomes" id="UP000233767">
    <property type="component" value="Unassembled WGS sequence"/>
</dbReference>
<dbReference type="SUPFAM" id="SSF49265">
    <property type="entry name" value="Fibronectin type III"/>
    <property type="match status" value="1"/>
</dbReference>
<dbReference type="EMBL" id="RCCB01000010">
    <property type="protein sequence ID" value="RLJ34977.1"/>
    <property type="molecule type" value="Genomic_DNA"/>
</dbReference>
<evidence type="ECO:0000313" key="9">
    <source>
        <dbReference type="Proteomes" id="UP000233767"/>
    </source>
</evidence>
<evidence type="ECO:0000256" key="3">
    <source>
        <dbReference type="ARBA" id="ARBA00022729"/>
    </source>
</evidence>
<reference evidence="7 9" key="1">
    <citation type="submission" date="2017-12" db="EMBL/GenBank/DDBJ databases">
        <title>Genomic Encyclopedia of Type Strains, Phase III (KMG-III): the genomes of soil and plant-associated and newly described type strains.</title>
        <authorList>
            <person name="Whitman W."/>
        </authorList>
    </citation>
    <scope>NUCLEOTIDE SEQUENCE [LARGE SCALE GENOMIC DNA]</scope>
    <source>
        <strain evidence="7 9">IP-10</strain>
    </source>
</reference>
<feature type="domain" description="Abnormal spindle-like microcephaly-associated protein ASH" evidence="5">
    <location>
        <begin position="592"/>
        <end position="684"/>
    </location>
</feature>
<evidence type="ECO:0000259" key="6">
    <source>
        <dbReference type="Pfam" id="PF18962"/>
    </source>
</evidence>
<evidence type="ECO:0000259" key="5">
    <source>
        <dbReference type="Pfam" id="PF15780"/>
    </source>
</evidence>
<feature type="domain" description="Secretion system C-terminal sorting" evidence="6">
    <location>
        <begin position="970"/>
        <end position="1038"/>
    </location>
</feature>
<dbReference type="GO" id="GO:0005737">
    <property type="term" value="C:cytoplasm"/>
    <property type="evidence" value="ECO:0007669"/>
    <property type="project" value="UniProtKB-SubCell"/>
</dbReference>
<dbReference type="NCBIfam" id="NF012200">
    <property type="entry name" value="choice_anch_D"/>
    <property type="match status" value="2"/>
</dbReference>
<feature type="chain" id="PRO_5019866770" evidence="4">
    <location>
        <begin position="22"/>
        <end position="1039"/>
    </location>
</feature>
<dbReference type="Gene3D" id="2.60.40.10">
    <property type="entry name" value="Immunoglobulins"/>
    <property type="match status" value="2"/>
</dbReference>
<dbReference type="AlphaFoldDB" id="A0A497UYP9"/>
<comment type="subcellular location">
    <subcellularLocation>
        <location evidence="1">Cytoplasm</location>
    </subcellularLocation>
</comment>
<dbReference type="InterPro" id="IPR026444">
    <property type="entry name" value="Secre_tail"/>
</dbReference>
<name>A0A497UYP9_9FLAO</name>
<evidence type="ECO:0000313" key="8">
    <source>
        <dbReference type="EMBL" id="RLJ34977.1"/>
    </source>
</evidence>
<dbReference type="Pfam" id="PF15780">
    <property type="entry name" value="ASH"/>
    <property type="match status" value="1"/>
</dbReference>
<dbReference type="Proteomes" id="UP000275027">
    <property type="component" value="Unassembled WGS sequence"/>
</dbReference>